<gene>
    <name evidence="6" type="ORF">HD596_009259</name>
</gene>
<comment type="caution">
    <text evidence="6">The sequence shown here is derived from an EMBL/GenBank/DDBJ whole genome shotgun (WGS) entry which is preliminary data.</text>
</comment>
<keyword evidence="7" id="KW-1185">Reference proteome</keyword>
<keyword evidence="4" id="KW-0804">Transcription</keyword>
<protein>
    <submittedName>
        <fullName evidence="6">DNA-binding transcriptional LysR family regulator</fullName>
    </submittedName>
</protein>
<dbReference type="Proteomes" id="UP000579153">
    <property type="component" value="Unassembled WGS sequence"/>
</dbReference>
<dbReference type="GO" id="GO:0003700">
    <property type="term" value="F:DNA-binding transcription factor activity"/>
    <property type="evidence" value="ECO:0007669"/>
    <property type="project" value="InterPro"/>
</dbReference>
<organism evidence="6 7">
    <name type="scientific">Nonomuraea jabiensis</name>
    <dbReference type="NCBI Taxonomy" id="882448"/>
    <lineage>
        <taxon>Bacteria</taxon>
        <taxon>Bacillati</taxon>
        <taxon>Actinomycetota</taxon>
        <taxon>Actinomycetes</taxon>
        <taxon>Streptosporangiales</taxon>
        <taxon>Streptosporangiaceae</taxon>
        <taxon>Nonomuraea</taxon>
    </lineage>
</organism>
<feature type="domain" description="HTH lysR-type" evidence="5">
    <location>
        <begin position="1"/>
        <end position="58"/>
    </location>
</feature>
<dbReference type="InterPro" id="IPR005119">
    <property type="entry name" value="LysR_subst-bd"/>
</dbReference>
<keyword evidence="2" id="KW-0805">Transcription regulation</keyword>
<dbReference type="EMBL" id="JACHMB010000001">
    <property type="protein sequence ID" value="MBB5782503.1"/>
    <property type="molecule type" value="Genomic_DNA"/>
</dbReference>
<dbReference type="Pfam" id="PF00126">
    <property type="entry name" value="HTH_1"/>
    <property type="match status" value="1"/>
</dbReference>
<evidence type="ECO:0000313" key="7">
    <source>
        <dbReference type="Proteomes" id="UP000579153"/>
    </source>
</evidence>
<dbReference type="InterPro" id="IPR036388">
    <property type="entry name" value="WH-like_DNA-bd_sf"/>
</dbReference>
<name>A0A7W9LG62_9ACTN</name>
<reference evidence="6 7" key="1">
    <citation type="submission" date="2020-08" db="EMBL/GenBank/DDBJ databases">
        <title>Sequencing the genomes of 1000 actinobacteria strains.</title>
        <authorList>
            <person name="Klenk H.-P."/>
        </authorList>
    </citation>
    <scope>NUCLEOTIDE SEQUENCE [LARGE SCALE GENOMIC DNA]</scope>
    <source>
        <strain evidence="6 7">DSM 45507</strain>
    </source>
</reference>
<dbReference type="SUPFAM" id="SSF46785">
    <property type="entry name" value="Winged helix' DNA-binding domain"/>
    <property type="match status" value="1"/>
</dbReference>
<dbReference type="PANTHER" id="PTHR30126:SF40">
    <property type="entry name" value="HTH-TYPE TRANSCRIPTIONAL REGULATOR GLTR"/>
    <property type="match status" value="1"/>
</dbReference>
<comment type="similarity">
    <text evidence="1">Belongs to the LysR transcriptional regulatory family.</text>
</comment>
<dbReference type="AlphaFoldDB" id="A0A7W9LG62"/>
<dbReference type="FunFam" id="1.10.10.10:FF:000001">
    <property type="entry name" value="LysR family transcriptional regulator"/>
    <property type="match status" value="1"/>
</dbReference>
<evidence type="ECO:0000256" key="3">
    <source>
        <dbReference type="ARBA" id="ARBA00023125"/>
    </source>
</evidence>
<evidence type="ECO:0000259" key="5">
    <source>
        <dbReference type="PROSITE" id="PS50931"/>
    </source>
</evidence>
<evidence type="ECO:0000256" key="2">
    <source>
        <dbReference type="ARBA" id="ARBA00023015"/>
    </source>
</evidence>
<evidence type="ECO:0000256" key="1">
    <source>
        <dbReference type="ARBA" id="ARBA00009437"/>
    </source>
</evidence>
<evidence type="ECO:0000313" key="6">
    <source>
        <dbReference type="EMBL" id="MBB5782503.1"/>
    </source>
</evidence>
<dbReference type="InterPro" id="IPR000847">
    <property type="entry name" value="LysR_HTH_N"/>
</dbReference>
<dbReference type="CDD" id="cd05466">
    <property type="entry name" value="PBP2_LTTR_substrate"/>
    <property type="match status" value="1"/>
</dbReference>
<dbReference type="RefSeq" id="WP_185075579.1">
    <property type="nucleotide sequence ID" value="NZ_JACHMB010000001.1"/>
</dbReference>
<dbReference type="Pfam" id="PF03466">
    <property type="entry name" value="LysR_substrate"/>
    <property type="match status" value="1"/>
</dbReference>
<dbReference type="Gene3D" id="1.10.10.10">
    <property type="entry name" value="Winged helix-like DNA-binding domain superfamily/Winged helix DNA-binding domain"/>
    <property type="match status" value="1"/>
</dbReference>
<proteinExistence type="inferred from homology"/>
<accession>A0A7W9LG62</accession>
<dbReference type="PRINTS" id="PR00039">
    <property type="entry name" value="HTHLYSR"/>
</dbReference>
<keyword evidence="3 6" id="KW-0238">DNA-binding</keyword>
<dbReference type="PROSITE" id="PS50931">
    <property type="entry name" value="HTH_LYSR"/>
    <property type="match status" value="1"/>
</dbReference>
<evidence type="ECO:0000256" key="4">
    <source>
        <dbReference type="ARBA" id="ARBA00023163"/>
    </source>
</evidence>
<dbReference type="InterPro" id="IPR036390">
    <property type="entry name" value="WH_DNA-bd_sf"/>
</dbReference>
<dbReference type="Gene3D" id="3.40.190.290">
    <property type="match status" value="1"/>
</dbReference>
<dbReference type="SUPFAM" id="SSF53850">
    <property type="entry name" value="Periplasmic binding protein-like II"/>
    <property type="match status" value="1"/>
</dbReference>
<dbReference type="GO" id="GO:0000976">
    <property type="term" value="F:transcription cis-regulatory region binding"/>
    <property type="evidence" value="ECO:0007669"/>
    <property type="project" value="TreeGrafter"/>
</dbReference>
<sequence>MTVEELEAFVCIAQSGGFTEASRRLDRSQPAISRRIRELERSLGAALFERAGRRVVLTEAGRALLPYAEAALAAMRDGERAVRDLSREPAEAQALSLAIVGTLADSHIVRALRAFEAEFPDASVELRTATSREVSALVRGGEASLGLRYFSDADPKLESIPLGVEKLQVVVPASHPVTARRLPDLRALQGERWLGFPPERGQSDSFGHLLERLLLASGLADPAITRIDSLTAQRRLVEAGLGVALMPTGSVREELRIGSLRAIEVESLDAGLPVVAVRRRRGHRSRLAAAFLDRLKDHAPELLG</sequence>
<dbReference type="PANTHER" id="PTHR30126">
    <property type="entry name" value="HTH-TYPE TRANSCRIPTIONAL REGULATOR"/>
    <property type="match status" value="1"/>
</dbReference>